<feature type="region of interest" description="Disordered" evidence="1">
    <location>
        <begin position="54"/>
        <end position="86"/>
    </location>
</feature>
<evidence type="ECO:0000313" key="2">
    <source>
        <dbReference type="EMBL" id="KFB49379.1"/>
    </source>
</evidence>
<name>A0A084WGN5_ANOSI</name>
<dbReference type="VEuPathDB" id="VectorBase:ASIC017477"/>
<evidence type="ECO:0000313" key="4">
    <source>
        <dbReference type="Proteomes" id="UP000030765"/>
    </source>
</evidence>
<protein>
    <submittedName>
        <fullName evidence="2 3">Uncharacterized protein</fullName>
    </submittedName>
</protein>
<reference evidence="3" key="2">
    <citation type="submission" date="2020-05" db="UniProtKB">
        <authorList>
            <consortium name="EnsemblMetazoa"/>
        </authorList>
    </citation>
    <scope>IDENTIFICATION</scope>
</reference>
<dbReference type="EMBL" id="ATLV01023647">
    <property type="status" value="NOT_ANNOTATED_CDS"/>
    <property type="molecule type" value="Genomic_DNA"/>
</dbReference>
<evidence type="ECO:0000313" key="3">
    <source>
        <dbReference type="EnsemblMetazoa" id="ASIC017477-PA"/>
    </source>
</evidence>
<gene>
    <name evidence="2" type="ORF">ZHAS_00017477</name>
</gene>
<proteinExistence type="predicted"/>
<dbReference type="Proteomes" id="UP000030765">
    <property type="component" value="Unassembled WGS sequence"/>
</dbReference>
<organism evidence="2">
    <name type="scientific">Anopheles sinensis</name>
    <name type="common">Mosquito</name>
    <dbReference type="NCBI Taxonomy" id="74873"/>
    <lineage>
        <taxon>Eukaryota</taxon>
        <taxon>Metazoa</taxon>
        <taxon>Ecdysozoa</taxon>
        <taxon>Arthropoda</taxon>
        <taxon>Hexapoda</taxon>
        <taxon>Insecta</taxon>
        <taxon>Pterygota</taxon>
        <taxon>Neoptera</taxon>
        <taxon>Endopterygota</taxon>
        <taxon>Diptera</taxon>
        <taxon>Nematocera</taxon>
        <taxon>Culicoidea</taxon>
        <taxon>Culicidae</taxon>
        <taxon>Anophelinae</taxon>
        <taxon>Anopheles</taxon>
    </lineage>
</organism>
<dbReference type="AlphaFoldDB" id="A0A084WGN5"/>
<accession>A0A084WGN5</accession>
<dbReference type="EnsemblMetazoa" id="ASIC017477-RA">
    <property type="protein sequence ID" value="ASIC017477-PA"/>
    <property type="gene ID" value="ASIC017477"/>
</dbReference>
<dbReference type="EMBL" id="KE525345">
    <property type="protein sequence ID" value="KFB49379.1"/>
    <property type="molecule type" value="Genomic_DNA"/>
</dbReference>
<reference evidence="2 4" key="1">
    <citation type="journal article" date="2014" name="BMC Genomics">
        <title>Genome sequence of Anopheles sinensis provides insight into genetics basis of mosquito competence for malaria parasites.</title>
        <authorList>
            <person name="Zhou D."/>
            <person name="Zhang D."/>
            <person name="Ding G."/>
            <person name="Shi L."/>
            <person name="Hou Q."/>
            <person name="Ye Y."/>
            <person name="Xu Y."/>
            <person name="Zhou H."/>
            <person name="Xiong C."/>
            <person name="Li S."/>
            <person name="Yu J."/>
            <person name="Hong S."/>
            <person name="Yu X."/>
            <person name="Zou P."/>
            <person name="Chen C."/>
            <person name="Chang X."/>
            <person name="Wang W."/>
            <person name="Lv Y."/>
            <person name="Sun Y."/>
            <person name="Ma L."/>
            <person name="Shen B."/>
            <person name="Zhu C."/>
        </authorList>
    </citation>
    <scope>NUCLEOTIDE SEQUENCE [LARGE SCALE GENOMIC DNA]</scope>
</reference>
<keyword evidence="4" id="KW-1185">Reference proteome</keyword>
<evidence type="ECO:0000256" key="1">
    <source>
        <dbReference type="SAM" id="MobiDB-lite"/>
    </source>
</evidence>
<sequence>MSREKNGMRTGFPGGRDADAEQLKNYLRNGSGVITVLKNSLSLALSLAAPYVRTPSGLKGRHGQKSMGNTTHIPAETPSAEGNMLC</sequence>